<proteinExistence type="predicted"/>
<organism evidence="1">
    <name type="scientific">Arundo donax</name>
    <name type="common">Giant reed</name>
    <name type="synonym">Donax arundinaceus</name>
    <dbReference type="NCBI Taxonomy" id="35708"/>
    <lineage>
        <taxon>Eukaryota</taxon>
        <taxon>Viridiplantae</taxon>
        <taxon>Streptophyta</taxon>
        <taxon>Embryophyta</taxon>
        <taxon>Tracheophyta</taxon>
        <taxon>Spermatophyta</taxon>
        <taxon>Magnoliopsida</taxon>
        <taxon>Liliopsida</taxon>
        <taxon>Poales</taxon>
        <taxon>Poaceae</taxon>
        <taxon>PACMAD clade</taxon>
        <taxon>Arundinoideae</taxon>
        <taxon>Arundineae</taxon>
        <taxon>Arundo</taxon>
    </lineage>
</organism>
<accession>A0A0A9BGN1</accession>
<reference evidence="1" key="1">
    <citation type="submission" date="2014-09" db="EMBL/GenBank/DDBJ databases">
        <authorList>
            <person name="Magalhaes I.L.F."/>
            <person name="Oliveira U."/>
            <person name="Santos F.R."/>
            <person name="Vidigal T.H.D.A."/>
            <person name="Brescovit A.D."/>
            <person name="Santos A.J."/>
        </authorList>
    </citation>
    <scope>NUCLEOTIDE SEQUENCE</scope>
    <source>
        <tissue evidence="1">Shoot tissue taken approximately 20 cm above the soil surface</tissue>
    </source>
</reference>
<sequence>MEYEIRLVNREKKDCNNDVNVRFLFNRQLQ</sequence>
<evidence type="ECO:0000313" key="1">
    <source>
        <dbReference type="EMBL" id="JAD61323.1"/>
    </source>
</evidence>
<protein>
    <submittedName>
        <fullName evidence="1">Uncharacterized protein</fullName>
    </submittedName>
</protein>
<name>A0A0A9BGN1_ARUDO</name>
<dbReference type="AlphaFoldDB" id="A0A0A9BGN1"/>
<dbReference type="EMBL" id="GBRH01236572">
    <property type="protein sequence ID" value="JAD61323.1"/>
    <property type="molecule type" value="Transcribed_RNA"/>
</dbReference>
<reference evidence="1" key="2">
    <citation type="journal article" date="2015" name="Data Brief">
        <title>Shoot transcriptome of the giant reed, Arundo donax.</title>
        <authorList>
            <person name="Barrero R.A."/>
            <person name="Guerrero F.D."/>
            <person name="Moolhuijzen P."/>
            <person name="Goolsby J.A."/>
            <person name="Tidwell J."/>
            <person name="Bellgard S.E."/>
            <person name="Bellgard M.I."/>
        </authorList>
    </citation>
    <scope>NUCLEOTIDE SEQUENCE</scope>
    <source>
        <tissue evidence="1">Shoot tissue taken approximately 20 cm above the soil surface</tissue>
    </source>
</reference>